<dbReference type="GO" id="GO:0003677">
    <property type="term" value="F:DNA binding"/>
    <property type="evidence" value="ECO:0007669"/>
    <property type="project" value="UniProtKB-KW"/>
</dbReference>
<evidence type="ECO:0000256" key="3">
    <source>
        <dbReference type="ARBA" id="ARBA00022771"/>
    </source>
</evidence>
<protein>
    <submittedName>
        <fullName evidence="12">Squamosa promoter-binding-like protein</fullName>
    </submittedName>
</protein>
<dbReference type="PROSITE" id="PS51141">
    <property type="entry name" value="ZF_SBP"/>
    <property type="match status" value="1"/>
</dbReference>
<dbReference type="EMBL" id="JARAOO010000004">
    <property type="protein sequence ID" value="KAJ7971741.1"/>
    <property type="molecule type" value="Genomic_DNA"/>
</dbReference>
<keyword evidence="2" id="KW-0479">Metal-binding</keyword>
<keyword evidence="7" id="KW-0804">Transcription</keyword>
<feature type="compositionally biased region" description="Polar residues" evidence="10">
    <location>
        <begin position="81"/>
        <end position="92"/>
    </location>
</feature>
<feature type="domain" description="SBP-type" evidence="11">
    <location>
        <begin position="98"/>
        <end position="175"/>
    </location>
</feature>
<evidence type="ECO:0000256" key="1">
    <source>
        <dbReference type="ARBA" id="ARBA00004123"/>
    </source>
</evidence>
<comment type="subcellular location">
    <subcellularLocation>
        <location evidence="1">Nucleus</location>
    </subcellularLocation>
</comment>
<keyword evidence="8" id="KW-0539">Nucleus</keyword>
<comment type="caution">
    <text evidence="12">The sequence shown here is derived from an EMBL/GenBank/DDBJ whole genome shotgun (WGS) entry which is preliminary data.</text>
</comment>
<sequence>MLCRLGIIRGERERNRLLKVQVFMEWDWKEFSWDPAELDLSDSNLGEQKDGDDSVDLRVCEIPEGLVDKSAIERMKDPKNSETVPSAAGSSKRTPKHNMSCLVDGCNSDLSNCREYHRRHRVCEQHSKTPIVIVGGKQQRFCQQCSRFHSLGDFDEIKRSCRKRLAGHNRRRRKPQPASLYLSADKFLTNYKGPRILQFNNPQMYATPTGSSMWPVIAKNEAKTMTYDCHQLLHIINRKCSPDSFVNIQHTHEKQFSCFQKNDPKACQGNEAASGLISICQPFSGSNASTGSGKGNYKLLTDGISRSTDSGYALYLLSSRQTQASGLSLVQSSNVSQPVQPFRTELHFDTMDKFSFSNVANDKGTGQLLVLDANTTNIGCNGKLRMGPDGSMKIGK</sequence>
<keyword evidence="5" id="KW-0805">Transcription regulation</keyword>
<evidence type="ECO:0000259" key="11">
    <source>
        <dbReference type="PROSITE" id="PS51141"/>
    </source>
</evidence>
<evidence type="ECO:0000256" key="10">
    <source>
        <dbReference type="SAM" id="MobiDB-lite"/>
    </source>
</evidence>
<feature type="compositionally biased region" description="Basic and acidic residues" evidence="10">
    <location>
        <begin position="71"/>
        <end position="80"/>
    </location>
</feature>
<keyword evidence="13" id="KW-1185">Reference proteome</keyword>
<dbReference type="Proteomes" id="UP001163823">
    <property type="component" value="Chromosome 4"/>
</dbReference>
<dbReference type="SUPFAM" id="SSF103612">
    <property type="entry name" value="SBT domain"/>
    <property type="match status" value="1"/>
</dbReference>
<dbReference type="GO" id="GO:0005634">
    <property type="term" value="C:nucleus"/>
    <property type="evidence" value="ECO:0007669"/>
    <property type="project" value="UniProtKB-SubCell"/>
</dbReference>
<dbReference type="InterPro" id="IPR004333">
    <property type="entry name" value="SBP_dom"/>
</dbReference>
<reference evidence="12" key="1">
    <citation type="journal article" date="2023" name="Science">
        <title>Elucidation of the pathway for biosynthesis of saponin adjuvants from the soapbark tree.</title>
        <authorList>
            <person name="Reed J."/>
            <person name="Orme A."/>
            <person name="El-Demerdash A."/>
            <person name="Owen C."/>
            <person name="Martin L.B.B."/>
            <person name="Misra R.C."/>
            <person name="Kikuchi S."/>
            <person name="Rejzek M."/>
            <person name="Martin A.C."/>
            <person name="Harkess A."/>
            <person name="Leebens-Mack J."/>
            <person name="Louveau T."/>
            <person name="Stephenson M.J."/>
            <person name="Osbourn A."/>
        </authorList>
    </citation>
    <scope>NUCLEOTIDE SEQUENCE</scope>
    <source>
        <strain evidence="12">S10</strain>
    </source>
</reference>
<dbReference type="FunFam" id="4.10.1100.10:FF:000001">
    <property type="entry name" value="Squamosa promoter-binding-like protein 14"/>
    <property type="match status" value="1"/>
</dbReference>
<proteinExistence type="predicted"/>
<evidence type="ECO:0000256" key="8">
    <source>
        <dbReference type="ARBA" id="ARBA00023242"/>
    </source>
</evidence>
<dbReference type="PANTHER" id="PTHR31251:SF169">
    <property type="entry name" value="SQUAMOSA PROMOTER-BINDING-LIKE PROTEIN 8"/>
    <property type="match status" value="1"/>
</dbReference>
<dbReference type="Pfam" id="PF03110">
    <property type="entry name" value="SBP"/>
    <property type="match status" value="1"/>
</dbReference>
<keyword evidence="4" id="KW-0862">Zinc</keyword>
<accession>A0AAD7PYX6</accession>
<dbReference type="InterPro" id="IPR044817">
    <property type="entry name" value="SBP-like"/>
</dbReference>
<keyword evidence="6" id="KW-0238">DNA-binding</keyword>
<evidence type="ECO:0000256" key="2">
    <source>
        <dbReference type="ARBA" id="ARBA00022723"/>
    </source>
</evidence>
<evidence type="ECO:0000256" key="6">
    <source>
        <dbReference type="ARBA" id="ARBA00023125"/>
    </source>
</evidence>
<dbReference type="Gene3D" id="4.10.1100.10">
    <property type="entry name" value="Transcription factor, SBP-box domain"/>
    <property type="match status" value="1"/>
</dbReference>
<name>A0AAD7PYX6_QUISA</name>
<keyword evidence="3 9" id="KW-0863">Zinc-finger</keyword>
<dbReference type="GO" id="GO:0008270">
    <property type="term" value="F:zinc ion binding"/>
    <property type="evidence" value="ECO:0007669"/>
    <property type="project" value="UniProtKB-KW"/>
</dbReference>
<evidence type="ECO:0000313" key="13">
    <source>
        <dbReference type="Proteomes" id="UP001163823"/>
    </source>
</evidence>
<dbReference type="AlphaFoldDB" id="A0AAD7PYX6"/>
<evidence type="ECO:0000256" key="9">
    <source>
        <dbReference type="PROSITE-ProRule" id="PRU00470"/>
    </source>
</evidence>
<evidence type="ECO:0000256" key="4">
    <source>
        <dbReference type="ARBA" id="ARBA00022833"/>
    </source>
</evidence>
<organism evidence="12 13">
    <name type="scientific">Quillaja saponaria</name>
    <name type="common">Soap bark tree</name>
    <dbReference type="NCBI Taxonomy" id="32244"/>
    <lineage>
        <taxon>Eukaryota</taxon>
        <taxon>Viridiplantae</taxon>
        <taxon>Streptophyta</taxon>
        <taxon>Embryophyta</taxon>
        <taxon>Tracheophyta</taxon>
        <taxon>Spermatophyta</taxon>
        <taxon>Magnoliopsida</taxon>
        <taxon>eudicotyledons</taxon>
        <taxon>Gunneridae</taxon>
        <taxon>Pentapetalae</taxon>
        <taxon>rosids</taxon>
        <taxon>fabids</taxon>
        <taxon>Fabales</taxon>
        <taxon>Quillajaceae</taxon>
        <taxon>Quillaja</taxon>
    </lineage>
</organism>
<evidence type="ECO:0000256" key="7">
    <source>
        <dbReference type="ARBA" id="ARBA00023163"/>
    </source>
</evidence>
<dbReference type="InterPro" id="IPR036893">
    <property type="entry name" value="SBP_sf"/>
</dbReference>
<feature type="region of interest" description="Disordered" evidence="10">
    <location>
        <begin position="71"/>
        <end position="96"/>
    </location>
</feature>
<evidence type="ECO:0000256" key="5">
    <source>
        <dbReference type="ARBA" id="ARBA00023015"/>
    </source>
</evidence>
<dbReference type="KEGG" id="qsa:O6P43_009724"/>
<gene>
    <name evidence="12" type="ORF">O6P43_009724</name>
</gene>
<evidence type="ECO:0000313" key="12">
    <source>
        <dbReference type="EMBL" id="KAJ7971741.1"/>
    </source>
</evidence>
<dbReference type="PANTHER" id="PTHR31251">
    <property type="entry name" value="SQUAMOSA PROMOTER-BINDING-LIKE PROTEIN 4"/>
    <property type="match status" value="1"/>
</dbReference>